<dbReference type="InterPro" id="IPR014729">
    <property type="entry name" value="Rossmann-like_a/b/a_fold"/>
</dbReference>
<accession>A0ABD5ZL92</accession>
<sequence>MTVIAAVNGEYDEDPVVRTGFDLAKAYGEPLLVLHVMSNDEFADRQDSTPDYYLENAEETARSLARRVTRGTLGGIGDTRFRGEVGPVAETILDVAHELDADYLVIGGRDRSPVGKALFGSVAQTVLMDAERPVVSVMEEGEVWEDGE</sequence>
<name>A0ABD5ZL92_9EURY</name>
<evidence type="ECO:0000259" key="2">
    <source>
        <dbReference type="Pfam" id="PF00582"/>
    </source>
</evidence>
<feature type="domain" description="UspA" evidence="2">
    <location>
        <begin position="2"/>
        <end position="135"/>
    </location>
</feature>
<dbReference type="PANTHER" id="PTHR46268">
    <property type="entry name" value="STRESS RESPONSE PROTEIN NHAX"/>
    <property type="match status" value="1"/>
</dbReference>
<keyword evidence="4" id="KW-1185">Reference proteome</keyword>
<proteinExistence type="inferred from homology"/>
<gene>
    <name evidence="3" type="ORF">ACFQJ4_01330</name>
</gene>
<dbReference type="Proteomes" id="UP001596398">
    <property type="component" value="Unassembled WGS sequence"/>
</dbReference>
<organism evidence="3 4">
    <name type="scientific">Halosegnis marinus</name>
    <dbReference type="NCBI Taxonomy" id="3034023"/>
    <lineage>
        <taxon>Archaea</taxon>
        <taxon>Methanobacteriati</taxon>
        <taxon>Methanobacteriota</taxon>
        <taxon>Stenosarchaea group</taxon>
        <taxon>Halobacteria</taxon>
        <taxon>Halobacteriales</taxon>
        <taxon>Natronomonadaceae</taxon>
        <taxon>Halosegnis</taxon>
    </lineage>
</organism>
<dbReference type="CDD" id="cd00293">
    <property type="entry name" value="USP-like"/>
    <property type="match status" value="1"/>
</dbReference>
<evidence type="ECO:0000313" key="3">
    <source>
        <dbReference type="EMBL" id="MFC7233949.1"/>
    </source>
</evidence>
<evidence type="ECO:0000313" key="4">
    <source>
        <dbReference type="Proteomes" id="UP001596398"/>
    </source>
</evidence>
<dbReference type="Pfam" id="PF00582">
    <property type="entry name" value="Usp"/>
    <property type="match status" value="1"/>
</dbReference>
<dbReference type="EMBL" id="JBHTAP010000001">
    <property type="protein sequence ID" value="MFC7233949.1"/>
    <property type="molecule type" value="Genomic_DNA"/>
</dbReference>
<reference evidence="3 4" key="1">
    <citation type="journal article" date="2019" name="Int. J. Syst. Evol. Microbiol.">
        <title>The Global Catalogue of Microorganisms (GCM) 10K type strain sequencing project: providing services to taxonomists for standard genome sequencing and annotation.</title>
        <authorList>
            <consortium name="The Broad Institute Genomics Platform"/>
            <consortium name="The Broad Institute Genome Sequencing Center for Infectious Disease"/>
            <person name="Wu L."/>
            <person name="Ma J."/>
        </authorList>
    </citation>
    <scope>NUCLEOTIDE SEQUENCE [LARGE SCALE GENOMIC DNA]</scope>
    <source>
        <strain evidence="3 4">DT85</strain>
    </source>
</reference>
<dbReference type="InterPro" id="IPR006016">
    <property type="entry name" value="UspA"/>
</dbReference>
<dbReference type="RefSeq" id="WP_276234940.1">
    <property type="nucleotide sequence ID" value="NZ_CP119802.1"/>
</dbReference>
<protein>
    <submittedName>
        <fullName evidence="3">Universal stress protein</fullName>
    </submittedName>
</protein>
<comment type="similarity">
    <text evidence="1">Belongs to the universal stress protein A family.</text>
</comment>
<dbReference type="GeneID" id="79265611"/>
<dbReference type="AlphaFoldDB" id="A0ABD5ZL92"/>
<evidence type="ECO:0000256" key="1">
    <source>
        <dbReference type="ARBA" id="ARBA00008791"/>
    </source>
</evidence>
<dbReference type="Gene3D" id="3.40.50.620">
    <property type="entry name" value="HUPs"/>
    <property type="match status" value="1"/>
</dbReference>
<comment type="caution">
    <text evidence="3">The sequence shown here is derived from an EMBL/GenBank/DDBJ whole genome shotgun (WGS) entry which is preliminary data.</text>
</comment>
<dbReference type="PANTHER" id="PTHR46268:SF6">
    <property type="entry name" value="UNIVERSAL STRESS PROTEIN UP12"/>
    <property type="match status" value="1"/>
</dbReference>
<dbReference type="SUPFAM" id="SSF52402">
    <property type="entry name" value="Adenine nucleotide alpha hydrolases-like"/>
    <property type="match status" value="1"/>
</dbReference>